<dbReference type="PANTHER" id="PTHR21716:SF53">
    <property type="entry name" value="PERMEASE PERM-RELATED"/>
    <property type="match status" value="1"/>
</dbReference>
<evidence type="ECO:0000313" key="10">
    <source>
        <dbReference type="EMBL" id="MCQ4637247.1"/>
    </source>
</evidence>
<dbReference type="Pfam" id="PF01594">
    <property type="entry name" value="AI-2E_transport"/>
    <property type="match status" value="1"/>
</dbReference>
<name>A0ABT1RPX7_9FIRM</name>
<dbReference type="EMBL" id="JANFXK010000011">
    <property type="protein sequence ID" value="MCQ4637247.1"/>
    <property type="molecule type" value="Genomic_DNA"/>
</dbReference>
<dbReference type="InterPro" id="IPR002549">
    <property type="entry name" value="AI-2E-like"/>
</dbReference>
<dbReference type="Proteomes" id="UP001524502">
    <property type="component" value="Unassembled WGS sequence"/>
</dbReference>
<feature type="transmembrane region" description="Helical" evidence="9">
    <location>
        <begin position="12"/>
        <end position="33"/>
    </location>
</feature>
<keyword evidence="6 9" id="KW-1133">Transmembrane helix</keyword>
<keyword evidence="3" id="KW-0813">Transport</keyword>
<gene>
    <name evidence="10" type="ORF">NE619_10985</name>
</gene>
<feature type="transmembrane region" description="Helical" evidence="9">
    <location>
        <begin position="39"/>
        <end position="67"/>
    </location>
</feature>
<feature type="transmembrane region" description="Helical" evidence="9">
    <location>
        <begin position="88"/>
        <end position="113"/>
    </location>
</feature>
<evidence type="ECO:0000256" key="2">
    <source>
        <dbReference type="ARBA" id="ARBA00009773"/>
    </source>
</evidence>
<reference evidence="10 11" key="1">
    <citation type="submission" date="2022-06" db="EMBL/GenBank/DDBJ databases">
        <title>Isolation of gut microbiota from human fecal samples.</title>
        <authorList>
            <person name="Pamer E.G."/>
            <person name="Barat B."/>
            <person name="Waligurski E."/>
            <person name="Medina S."/>
            <person name="Paddock L."/>
            <person name="Mostad J."/>
        </authorList>
    </citation>
    <scope>NUCLEOTIDE SEQUENCE [LARGE SCALE GENOMIC DNA]</scope>
    <source>
        <strain evidence="10 11">SL.3.17</strain>
    </source>
</reference>
<evidence type="ECO:0000256" key="4">
    <source>
        <dbReference type="ARBA" id="ARBA00022475"/>
    </source>
</evidence>
<feature type="transmembrane region" description="Helical" evidence="9">
    <location>
        <begin position="301"/>
        <end position="322"/>
    </location>
</feature>
<proteinExistence type="inferred from homology"/>
<feature type="transmembrane region" description="Helical" evidence="9">
    <location>
        <begin position="342"/>
        <end position="375"/>
    </location>
</feature>
<evidence type="ECO:0000256" key="3">
    <source>
        <dbReference type="ARBA" id="ARBA00022448"/>
    </source>
</evidence>
<comment type="subcellular location">
    <subcellularLocation>
        <location evidence="1">Cell membrane</location>
        <topology evidence="1">Multi-pass membrane protein</topology>
    </subcellularLocation>
</comment>
<feature type="transmembrane region" description="Helical" evidence="9">
    <location>
        <begin position="252"/>
        <end position="269"/>
    </location>
</feature>
<accession>A0ABT1RPX7</accession>
<feature type="region of interest" description="Disordered" evidence="8">
    <location>
        <begin position="403"/>
        <end position="424"/>
    </location>
</feature>
<comment type="caution">
    <text evidence="10">The sequence shown here is derived from an EMBL/GenBank/DDBJ whole genome shotgun (WGS) entry which is preliminary data.</text>
</comment>
<organism evidence="10 11">
    <name type="scientific">Anaerovorax odorimutans</name>
    <dbReference type="NCBI Taxonomy" id="109327"/>
    <lineage>
        <taxon>Bacteria</taxon>
        <taxon>Bacillati</taxon>
        <taxon>Bacillota</taxon>
        <taxon>Clostridia</taxon>
        <taxon>Peptostreptococcales</taxon>
        <taxon>Anaerovoracaceae</taxon>
        <taxon>Anaerovorax</taxon>
    </lineage>
</organism>
<keyword evidence="7 9" id="KW-0472">Membrane</keyword>
<evidence type="ECO:0000256" key="8">
    <source>
        <dbReference type="SAM" id="MobiDB-lite"/>
    </source>
</evidence>
<comment type="similarity">
    <text evidence="2">Belongs to the autoinducer-2 exporter (AI-2E) (TC 2.A.86) family.</text>
</comment>
<protein>
    <submittedName>
        <fullName evidence="10">AI-2E family transporter</fullName>
    </submittedName>
</protein>
<evidence type="ECO:0000313" key="11">
    <source>
        <dbReference type="Proteomes" id="UP001524502"/>
    </source>
</evidence>
<dbReference type="PANTHER" id="PTHR21716">
    <property type="entry name" value="TRANSMEMBRANE PROTEIN"/>
    <property type="match status" value="1"/>
</dbReference>
<feature type="transmembrane region" description="Helical" evidence="9">
    <location>
        <begin position="178"/>
        <end position="207"/>
    </location>
</feature>
<keyword evidence="5 9" id="KW-0812">Transmembrane</keyword>
<feature type="compositionally biased region" description="Basic residues" evidence="8">
    <location>
        <begin position="403"/>
        <end position="414"/>
    </location>
</feature>
<evidence type="ECO:0000256" key="5">
    <source>
        <dbReference type="ARBA" id="ARBA00022692"/>
    </source>
</evidence>
<keyword evidence="11" id="KW-1185">Reference proteome</keyword>
<keyword evidence="4" id="KW-1003">Cell membrane</keyword>
<evidence type="ECO:0000256" key="6">
    <source>
        <dbReference type="ARBA" id="ARBA00022989"/>
    </source>
</evidence>
<sequence length="424" mass="48137">MKFQFEEKQKKWGLTAFFVIVAAILVFFAIYRFDVFSELISIGMAILTPFIYGLVFAYLLCPIYNFTTRNMYSALYRRARRPKWALSLSKGVATFISILVFFIVITGFCWMIIPGLINSIMHVVDILPDSMNRFIHWIDTKTTNYPEMQATLENWVNRFTDNVVKYVEEKMLPSYMEIATSISTGVFGVITILKNFFVGIIICVYFLNSKDLFAAQSKKLILATFSEKRAGEILRGAAYTNKTFGGFINGKIIDSLIVGLICFIVMSILNWEYPLLISCIIGITNIIPFFGPFIGAIPSALLILMVNPMQCIYFLIFILILQQVDGNIIGPKILGDSTGLSSFWVMFAILVGGGLFGFVGMIVGIPIFAVFYAYFSRNINRRLDKRGFSTDIRDYTIDKYRVKEKKKKKKKKKKEGPGSGIFKG</sequence>
<evidence type="ECO:0000256" key="7">
    <source>
        <dbReference type="ARBA" id="ARBA00023136"/>
    </source>
</evidence>
<evidence type="ECO:0000256" key="9">
    <source>
        <dbReference type="SAM" id="Phobius"/>
    </source>
</evidence>
<evidence type="ECO:0000256" key="1">
    <source>
        <dbReference type="ARBA" id="ARBA00004651"/>
    </source>
</evidence>
<feature type="transmembrane region" description="Helical" evidence="9">
    <location>
        <begin position="275"/>
        <end position="294"/>
    </location>
</feature>
<dbReference type="RefSeq" id="WP_256132438.1">
    <property type="nucleotide sequence ID" value="NZ_JANFXK010000011.1"/>
</dbReference>